<evidence type="ECO:0000259" key="1">
    <source>
        <dbReference type="PROSITE" id="PS50943"/>
    </source>
</evidence>
<dbReference type="SUPFAM" id="SSF47413">
    <property type="entry name" value="lambda repressor-like DNA-binding domains"/>
    <property type="match status" value="1"/>
</dbReference>
<dbReference type="Pfam" id="PF13443">
    <property type="entry name" value="HTH_26"/>
    <property type="match status" value="1"/>
</dbReference>
<proteinExistence type="predicted"/>
<dbReference type="InterPro" id="IPR010982">
    <property type="entry name" value="Lambda_DNA-bd_dom_sf"/>
</dbReference>
<dbReference type="EMBL" id="QGKL01000005">
    <property type="protein sequence ID" value="PWQ99435.1"/>
    <property type="molecule type" value="Genomic_DNA"/>
</dbReference>
<dbReference type="GO" id="GO:0003677">
    <property type="term" value="F:DNA binding"/>
    <property type="evidence" value="ECO:0007669"/>
    <property type="project" value="InterPro"/>
</dbReference>
<dbReference type="PROSITE" id="PS50943">
    <property type="entry name" value="HTH_CROC1"/>
    <property type="match status" value="1"/>
</dbReference>
<sequence>MSEEQFAAYLRKRMKLKGLTISETAKRAHISRGALNKYLNCEVKDGKISTFVMLARALEEHPMNLFSIFFHGWKFDKLTPERTESTLSKDDIGFIADINYPDNCPVAREAIIEKSWELKNTGSEPWVNRRLICIDENLAVSSDQEKLHDSRLTGLIPLTREVEVPLTNPSEHVILTVKLQAPNYPGTMISHWKMIDENGEFSYPNSLGIFCKVQVISF</sequence>
<protein>
    <recommendedName>
        <fullName evidence="1">HTH cro/C1-type domain-containing protein</fullName>
    </recommendedName>
</protein>
<dbReference type="RefSeq" id="WP_109821564.1">
    <property type="nucleotide sequence ID" value="NZ_QGKL01000005.1"/>
</dbReference>
<dbReference type="Gene3D" id="2.60.40.10">
    <property type="entry name" value="Immunoglobulins"/>
    <property type="match status" value="1"/>
</dbReference>
<dbReference type="PANTHER" id="PTHR20930">
    <property type="entry name" value="OVARIAN CARCINOMA ANTIGEN CA125-RELATED"/>
    <property type="match status" value="1"/>
</dbReference>
<dbReference type="AlphaFoldDB" id="A0A317CLH5"/>
<evidence type="ECO:0000313" key="3">
    <source>
        <dbReference type="Proteomes" id="UP000245506"/>
    </source>
</evidence>
<dbReference type="InterPro" id="IPR001387">
    <property type="entry name" value="Cro/C1-type_HTH"/>
</dbReference>
<accession>A0A317CLH5</accession>
<dbReference type="InterPro" id="IPR032350">
    <property type="entry name" value="Nbr1_FW"/>
</dbReference>
<dbReference type="SMART" id="SM00530">
    <property type="entry name" value="HTH_XRE"/>
    <property type="match status" value="1"/>
</dbReference>
<dbReference type="Pfam" id="PF16158">
    <property type="entry name" value="N_BRCA1_IG"/>
    <property type="match status" value="1"/>
</dbReference>
<dbReference type="OrthoDB" id="166850at2"/>
<name>A0A317CLH5_9GAMM</name>
<dbReference type="Gene3D" id="1.10.260.40">
    <property type="entry name" value="lambda repressor-like DNA-binding domains"/>
    <property type="match status" value="1"/>
</dbReference>
<gene>
    <name evidence="2" type="ORF">DKT75_00945</name>
</gene>
<reference evidence="2 3" key="1">
    <citation type="submission" date="2018-05" db="EMBL/GenBank/DDBJ databases">
        <title>Leucothrix arctica sp. nov., isolated from Arctic seawater.</title>
        <authorList>
            <person name="Choi A."/>
            <person name="Baek K."/>
        </authorList>
    </citation>
    <scope>NUCLEOTIDE SEQUENCE [LARGE SCALE GENOMIC DNA]</scope>
    <source>
        <strain evidence="2 3">IMCC9719</strain>
    </source>
</reference>
<comment type="caution">
    <text evidence="2">The sequence shown here is derived from an EMBL/GenBank/DDBJ whole genome shotgun (WGS) entry which is preliminary data.</text>
</comment>
<dbReference type="CDD" id="cd00093">
    <property type="entry name" value="HTH_XRE"/>
    <property type="match status" value="1"/>
</dbReference>
<dbReference type="InterPro" id="IPR013783">
    <property type="entry name" value="Ig-like_fold"/>
</dbReference>
<evidence type="ECO:0000313" key="2">
    <source>
        <dbReference type="EMBL" id="PWQ99435.1"/>
    </source>
</evidence>
<dbReference type="CDD" id="cd14947">
    <property type="entry name" value="NBR1_like"/>
    <property type="match status" value="1"/>
</dbReference>
<keyword evidence="3" id="KW-1185">Reference proteome</keyword>
<feature type="domain" description="HTH cro/C1-type" evidence="1">
    <location>
        <begin position="10"/>
        <end position="66"/>
    </location>
</feature>
<organism evidence="2 3">
    <name type="scientific">Leucothrix arctica</name>
    <dbReference type="NCBI Taxonomy" id="1481894"/>
    <lineage>
        <taxon>Bacteria</taxon>
        <taxon>Pseudomonadati</taxon>
        <taxon>Pseudomonadota</taxon>
        <taxon>Gammaproteobacteria</taxon>
        <taxon>Thiotrichales</taxon>
        <taxon>Thiotrichaceae</taxon>
        <taxon>Leucothrix</taxon>
    </lineage>
</organism>
<dbReference type="Proteomes" id="UP000245506">
    <property type="component" value="Unassembled WGS sequence"/>
</dbReference>
<dbReference type="PANTHER" id="PTHR20930:SF0">
    <property type="entry name" value="PROTEIN ILRUN"/>
    <property type="match status" value="1"/>
</dbReference>